<dbReference type="GO" id="GO:0030527">
    <property type="term" value="F:structural constituent of chromatin"/>
    <property type="evidence" value="ECO:0007669"/>
    <property type="project" value="InterPro"/>
</dbReference>
<dbReference type="GO" id="GO:0003677">
    <property type="term" value="F:DNA binding"/>
    <property type="evidence" value="ECO:0007669"/>
    <property type="project" value="UniProtKB-KW"/>
</dbReference>
<comment type="caution">
    <text evidence="3">The sequence shown here is derived from an EMBL/GenBank/DDBJ whole genome shotgun (WGS) entry which is preliminary data.</text>
</comment>
<sequence length="149" mass="15719">MSPLLHASPAVFAPALLHGLGRRRSVLSRDVSSKAATKPLTQKDMCERIKKHLLASHPGVTDKLAADALKATIDTIMAEVAAGQKIQLTGFGTFQPRARPARQARNPKSGEVISVAATTLPAFTAGKKFKDAVKTSAAEAADPNVLQEV</sequence>
<dbReference type="SMART" id="SM00411">
    <property type="entry name" value="BHL"/>
    <property type="match status" value="1"/>
</dbReference>
<dbReference type="PRINTS" id="PR01727">
    <property type="entry name" value="DNABINDINGHU"/>
</dbReference>
<accession>A0AAW1SAM7</accession>
<organism evidence="3 4">
    <name type="scientific">Elliptochloris bilobata</name>
    <dbReference type="NCBI Taxonomy" id="381761"/>
    <lineage>
        <taxon>Eukaryota</taxon>
        <taxon>Viridiplantae</taxon>
        <taxon>Chlorophyta</taxon>
        <taxon>core chlorophytes</taxon>
        <taxon>Trebouxiophyceae</taxon>
        <taxon>Trebouxiophyceae incertae sedis</taxon>
        <taxon>Elliptochloris clade</taxon>
        <taxon>Elliptochloris</taxon>
    </lineage>
</organism>
<dbReference type="PANTHER" id="PTHR33175">
    <property type="entry name" value="DNA-BINDING PROTEIN HU"/>
    <property type="match status" value="1"/>
</dbReference>
<dbReference type="EMBL" id="JALJOU010000007">
    <property type="protein sequence ID" value="KAK9842493.1"/>
    <property type="molecule type" value="Genomic_DNA"/>
</dbReference>
<dbReference type="SUPFAM" id="SSF47729">
    <property type="entry name" value="IHF-like DNA-binding proteins"/>
    <property type="match status" value="1"/>
</dbReference>
<evidence type="ECO:0000313" key="4">
    <source>
        <dbReference type="Proteomes" id="UP001445335"/>
    </source>
</evidence>
<protein>
    <submittedName>
        <fullName evidence="3">Uncharacterized protein</fullName>
    </submittedName>
</protein>
<dbReference type="InterPro" id="IPR010992">
    <property type="entry name" value="IHF-like_DNA-bd_dom_sf"/>
</dbReference>
<dbReference type="InterPro" id="IPR000119">
    <property type="entry name" value="Hist_DNA-bd"/>
</dbReference>
<dbReference type="PANTHER" id="PTHR33175:SF3">
    <property type="entry name" value="DNA-BINDING PROTEIN HU-BETA"/>
    <property type="match status" value="1"/>
</dbReference>
<dbReference type="Proteomes" id="UP001445335">
    <property type="component" value="Unassembled WGS sequence"/>
</dbReference>
<keyword evidence="1" id="KW-0238">DNA-binding</keyword>
<proteinExistence type="inferred from homology"/>
<dbReference type="Gene3D" id="4.10.520.10">
    <property type="entry name" value="IHF-like DNA-binding proteins"/>
    <property type="match status" value="1"/>
</dbReference>
<keyword evidence="4" id="KW-1185">Reference proteome</keyword>
<dbReference type="CDD" id="cd13831">
    <property type="entry name" value="HU"/>
    <property type="match status" value="1"/>
</dbReference>
<evidence type="ECO:0000256" key="1">
    <source>
        <dbReference type="ARBA" id="ARBA00023125"/>
    </source>
</evidence>
<comment type="similarity">
    <text evidence="2">Belongs to the bacterial histone-like protein family.</text>
</comment>
<evidence type="ECO:0000313" key="3">
    <source>
        <dbReference type="EMBL" id="KAK9842493.1"/>
    </source>
</evidence>
<gene>
    <name evidence="3" type="ORF">WJX81_002547</name>
</gene>
<dbReference type="AlphaFoldDB" id="A0AAW1SAM7"/>
<dbReference type="Pfam" id="PF00216">
    <property type="entry name" value="Bac_DNA_binding"/>
    <property type="match status" value="1"/>
</dbReference>
<evidence type="ECO:0000256" key="2">
    <source>
        <dbReference type="RuleBase" id="RU003939"/>
    </source>
</evidence>
<name>A0AAW1SAM7_9CHLO</name>
<reference evidence="3 4" key="1">
    <citation type="journal article" date="2024" name="Nat. Commun.">
        <title>Phylogenomics reveals the evolutionary origins of lichenization in chlorophyte algae.</title>
        <authorList>
            <person name="Puginier C."/>
            <person name="Libourel C."/>
            <person name="Otte J."/>
            <person name="Skaloud P."/>
            <person name="Haon M."/>
            <person name="Grisel S."/>
            <person name="Petersen M."/>
            <person name="Berrin J.G."/>
            <person name="Delaux P.M."/>
            <person name="Dal Grande F."/>
            <person name="Keller J."/>
        </authorList>
    </citation>
    <scope>NUCLEOTIDE SEQUENCE [LARGE SCALE GENOMIC DNA]</scope>
    <source>
        <strain evidence="3 4">SAG 245.80</strain>
    </source>
</reference>